<evidence type="ECO:0000256" key="1">
    <source>
        <dbReference type="ARBA" id="ARBA00023015"/>
    </source>
</evidence>
<accession>A0A1H9V7G0</accession>
<dbReference type="SUPFAM" id="SSF48498">
    <property type="entry name" value="Tetracyclin repressor-like, C-terminal domain"/>
    <property type="match status" value="1"/>
</dbReference>
<dbReference type="Pfam" id="PF00440">
    <property type="entry name" value="TetR_N"/>
    <property type="match status" value="1"/>
</dbReference>
<dbReference type="SUPFAM" id="SSF46689">
    <property type="entry name" value="Homeodomain-like"/>
    <property type="match status" value="1"/>
</dbReference>
<evidence type="ECO:0000256" key="3">
    <source>
        <dbReference type="ARBA" id="ARBA00023163"/>
    </source>
</evidence>
<dbReference type="PANTHER" id="PTHR30055">
    <property type="entry name" value="HTH-TYPE TRANSCRIPTIONAL REGULATOR RUTR"/>
    <property type="match status" value="1"/>
</dbReference>
<dbReference type="PROSITE" id="PS50977">
    <property type="entry name" value="HTH_TETR_2"/>
    <property type="match status" value="1"/>
</dbReference>
<feature type="DNA-binding region" description="H-T-H motif" evidence="4">
    <location>
        <begin position="43"/>
        <end position="62"/>
    </location>
</feature>
<dbReference type="InterPro" id="IPR009057">
    <property type="entry name" value="Homeodomain-like_sf"/>
</dbReference>
<dbReference type="AlphaFoldDB" id="A0A1H9V7G0"/>
<evidence type="ECO:0000256" key="4">
    <source>
        <dbReference type="PROSITE-ProRule" id="PRU00335"/>
    </source>
</evidence>
<organism evidence="6 7">
    <name type="scientific">Lentzea xinjiangensis</name>
    <dbReference type="NCBI Taxonomy" id="402600"/>
    <lineage>
        <taxon>Bacteria</taxon>
        <taxon>Bacillati</taxon>
        <taxon>Actinomycetota</taxon>
        <taxon>Actinomycetes</taxon>
        <taxon>Pseudonocardiales</taxon>
        <taxon>Pseudonocardiaceae</taxon>
        <taxon>Lentzea</taxon>
    </lineage>
</organism>
<gene>
    <name evidence="6" type="ORF">SAMN05216188_12469</name>
</gene>
<dbReference type="EMBL" id="FOFR01000024">
    <property type="protein sequence ID" value="SES17177.1"/>
    <property type="molecule type" value="Genomic_DNA"/>
</dbReference>
<dbReference type="PANTHER" id="PTHR30055:SF234">
    <property type="entry name" value="HTH-TYPE TRANSCRIPTIONAL REGULATOR BETI"/>
    <property type="match status" value="1"/>
</dbReference>
<evidence type="ECO:0000256" key="2">
    <source>
        <dbReference type="ARBA" id="ARBA00023125"/>
    </source>
</evidence>
<dbReference type="Proteomes" id="UP000199352">
    <property type="component" value="Unassembled WGS sequence"/>
</dbReference>
<feature type="domain" description="HTH tetR-type" evidence="5">
    <location>
        <begin position="20"/>
        <end position="80"/>
    </location>
</feature>
<dbReference type="InterPro" id="IPR001647">
    <property type="entry name" value="HTH_TetR"/>
</dbReference>
<dbReference type="Gene3D" id="1.10.357.10">
    <property type="entry name" value="Tetracycline Repressor, domain 2"/>
    <property type="match status" value="1"/>
</dbReference>
<keyword evidence="1" id="KW-0805">Transcription regulation</keyword>
<evidence type="ECO:0000313" key="7">
    <source>
        <dbReference type="Proteomes" id="UP000199352"/>
    </source>
</evidence>
<name>A0A1H9V7G0_9PSEU</name>
<dbReference type="GO" id="GO:0003700">
    <property type="term" value="F:DNA-binding transcription factor activity"/>
    <property type="evidence" value="ECO:0007669"/>
    <property type="project" value="TreeGrafter"/>
</dbReference>
<dbReference type="PRINTS" id="PR00455">
    <property type="entry name" value="HTHTETR"/>
</dbReference>
<sequence length="240" mass="25789">MATGRRQDGDKILYRFCRMSEVRDRILAAATELVDKAGVEGASIRDVCAAANVTPPTVYHHFGDKKGLLDAVVAVGFDRYLREKRDRSPSADPVEDLRRGWDGHVEFGLRNPALYGLMYGGARTTQHPASLEGERILRRIVTRIGEAGLLTMPVDDAVRTIHAASVGTTILLIANPGLVELSERTREAVFGSVLVAQAGEAGLASAARVLLAQVARSDVPLTPGELGLLRELLARLADGA</sequence>
<proteinExistence type="predicted"/>
<evidence type="ECO:0000259" key="5">
    <source>
        <dbReference type="PROSITE" id="PS50977"/>
    </source>
</evidence>
<dbReference type="InterPro" id="IPR036271">
    <property type="entry name" value="Tet_transcr_reg_TetR-rel_C_sf"/>
</dbReference>
<keyword evidence="2 4" id="KW-0238">DNA-binding</keyword>
<protein>
    <submittedName>
        <fullName evidence="6">Transcriptional regulator, TetR family</fullName>
    </submittedName>
</protein>
<dbReference type="GO" id="GO:0000976">
    <property type="term" value="F:transcription cis-regulatory region binding"/>
    <property type="evidence" value="ECO:0007669"/>
    <property type="project" value="TreeGrafter"/>
</dbReference>
<dbReference type="PROSITE" id="PS01081">
    <property type="entry name" value="HTH_TETR_1"/>
    <property type="match status" value="1"/>
</dbReference>
<dbReference type="InterPro" id="IPR023772">
    <property type="entry name" value="DNA-bd_HTH_TetR-type_CS"/>
</dbReference>
<evidence type="ECO:0000313" key="6">
    <source>
        <dbReference type="EMBL" id="SES17177.1"/>
    </source>
</evidence>
<reference evidence="7" key="1">
    <citation type="submission" date="2016-10" db="EMBL/GenBank/DDBJ databases">
        <authorList>
            <person name="Varghese N."/>
            <person name="Submissions S."/>
        </authorList>
    </citation>
    <scope>NUCLEOTIDE SEQUENCE [LARGE SCALE GENOMIC DNA]</scope>
    <source>
        <strain evidence="7">CGMCC 4.3525</strain>
    </source>
</reference>
<keyword evidence="3" id="KW-0804">Transcription</keyword>
<keyword evidence="7" id="KW-1185">Reference proteome</keyword>
<dbReference type="STRING" id="402600.SAMN05216188_12469"/>
<dbReference type="InterPro" id="IPR050109">
    <property type="entry name" value="HTH-type_TetR-like_transc_reg"/>
</dbReference>